<organism evidence="1 2">
    <name type="scientific">Pan troglodytes</name>
    <name type="common">Chimpanzee</name>
    <dbReference type="NCBI Taxonomy" id="9598"/>
    <lineage>
        <taxon>Eukaryota</taxon>
        <taxon>Metazoa</taxon>
        <taxon>Chordata</taxon>
        <taxon>Craniata</taxon>
        <taxon>Vertebrata</taxon>
        <taxon>Euteleostomi</taxon>
        <taxon>Mammalia</taxon>
        <taxon>Eutheria</taxon>
        <taxon>Euarchontoglires</taxon>
        <taxon>Primates</taxon>
        <taxon>Haplorrhini</taxon>
        <taxon>Catarrhini</taxon>
        <taxon>Hominidae</taxon>
        <taxon>Pan</taxon>
    </lineage>
</organism>
<dbReference type="EMBL" id="NBAG03000224">
    <property type="protein sequence ID" value="PNI74281.1"/>
    <property type="molecule type" value="Genomic_DNA"/>
</dbReference>
<evidence type="ECO:0000313" key="1">
    <source>
        <dbReference type="EMBL" id="PNI74281.1"/>
    </source>
</evidence>
<gene>
    <name evidence="1" type="ORF">CK820_G0008262</name>
</gene>
<protein>
    <submittedName>
        <fullName evidence="1">DIS3L isoform 13</fullName>
    </submittedName>
</protein>
<name>A0A2J8NR94_PANTR</name>
<dbReference type="AlphaFoldDB" id="A0A2J8NR94"/>
<feature type="non-terminal residue" evidence="1">
    <location>
        <position position="57"/>
    </location>
</feature>
<proteinExistence type="predicted"/>
<accession>A0A2J8NR94</accession>
<sequence length="57" mass="6929">MQTACQAVQHQRGRRQYNKLRNLLKDARHDCILFANEFQQCCYLPRERGESMEKWQT</sequence>
<evidence type="ECO:0000313" key="2">
    <source>
        <dbReference type="Proteomes" id="UP000236370"/>
    </source>
</evidence>
<comment type="caution">
    <text evidence="1">The sequence shown here is derived from an EMBL/GenBank/DDBJ whole genome shotgun (WGS) entry which is preliminary data.</text>
</comment>
<dbReference type="Proteomes" id="UP000236370">
    <property type="component" value="Unassembled WGS sequence"/>
</dbReference>
<reference evidence="1 2" key="1">
    <citation type="submission" date="2017-12" db="EMBL/GenBank/DDBJ databases">
        <title>High-resolution comparative analysis of great ape genomes.</title>
        <authorList>
            <person name="Pollen A."/>
            <person name="Hastie A."/>
            <person name="Hormozdiari F."/>
            <person name="Dougherty M."/>
            <person name="Liu R."/>
            <person name="Chaisson M."/>
            <person name="Hoppe E."/>
            <person name="Hill C."/>
            <person name="Pang A."/>
            <person name="Hillier L."/>
            <person name="Baker C."/>
            <person name="Armstrong J."/>
            <person name="Shendure J."/>
            <person name="Paten B."/>
            <person name="Wilson R."/>
            <person name="Chao H."/>
            <person name="Schneider V."/>
            <person name="Ventura M."/>
            <person name="Kronenberg Z."/>
            <person name="Murali S."/>
            <person name="Gordon D."/>
            <person name="Cantsilieris S."/>
            <person name="Munson K."/>
            <person name="Nelson B."/>
            <person name="Raja A."/>
            <person name="Underwood J."/>
            <person name="Diekhans M."/>
            <person name="Fiddes I."/>
            <person name="Haussler D."/>
            <person name="Eichler E."/>
        </authorList>
    </citation>
    <scope>NUCLEOTIDE SEQUENCE [LARGE SCALE GENOMIC DNA]</scope>
    <source>
        <strain evidence="1">Yerkes chimp pedigree #C0471</strain>
    </source>
</reference>
<dbReference type="SMR" id="A0A2J8NR94"/>
<dbReference type="Gene3D" id="3.40.50.1010">
    <property type="entry name" value="5'-nuclease"/>
    <property type="match status" value="1"/>
</dbReference>